<reference evidence="1" key="1">
    <citation type="submission" date="2023-03" db="EMBL/GenBank/DDBJ databases">
        <title>Massive genome expansion in bonnet fungi (Mycena s.s.) driven by repeated elements and novel gene families across ecological guilds.</title>
        <authorList>
            <consortium name="Lawrence Berkeley National Laboratory"/>
            <person name="Harder C.B."/>
            <person name="Miyauchi S."/>
            <person name="Viragh M."/>
            <person name="Kuo A."/>
            <person name="Thoen E."/>
            <person name="Andreopoulos B."/>
            <person name="Lu D."/>
            <person name="Skrede I."/>
            <person name="Drula E."/>
            <person name="Henrissat B."/>
            <person name="Morin E."/>
            <person name="Kohler A."/>
            <person name="Barry K."/>
            <person name="LaButti K."/>
            <person name="Morin E."/>
            <person name="Salamov A."/>
            <person name="Lipzen A."/>
            <person name="Mereny Z."/>
            <person name="Hegedus B."/>
            <person name="Baldrian P."/>
            <person name="Stursova M."/>
            <person name="Weitz H."/>
            <person name="Taylor A."/>
            <person name="Grigoriev I.V."/>
            <person name="Nagy L.G."/>
            <person name="Martin F."/>
            <person name="Kauserud H."/>
        </authorList>
    </citation>
    <scope>NUCLEOTIDE SEQUENCE</scope>
    <source>
        <strain evidence="1">CBHHK182m</strain>
    </source>
</reference>
<dbReference type="EMBL" id="JARKIB010000241">
    <property type="protein sequence ID" value="KAJ7720335.1"/>
    <property type="molecule type" value="Genomic_DNA"/>
</dbReference>
<evidence type="ECO:0000313" key="2">
    <source>
        <dbReference type="Proteomes" id="UP001215598"/>
    </source>
</evidence>
<dbReference type="Proteomes" id="UP001215598">
    <property type="component" value="Unassembled WGS sequence"/>
</dbReference>
<dbReference type="AlphaFoldDB" id="A0AAD7MJE1"/>
<sequence>MGSGVVHYNPPPGAAAVPSFSISSDCRSPSWVARVKQTDAHMHLWRPFEEAAPRYSFIFFSQQSPSSLSYWNFGVNPRLFPRNLNVTLDRVPFRLPHIVLKPELGSHRNRQHHALTLLPGSIDVYFDCLYPSTAQQLACLAHYSSTKPN</sequence>
<accession>A0AAD7MJE1</accession>
<keyword evidence="2" id="KW-1185">Reference proteome</keyword>
<protein>
    <submittedName>
        <fullName evidence="1">Uncharacterized protein</fullName>
    </submittedName>
</protein>
<evidence type="ECO:0000313" key="1">
    <source>
        <dbReference type="EMBL" id="KAJ7720335.1"/>
    </source>
</evidence>
<proteinExistence type="predicted"/>
<name>A0AAD7MJE1_9AGAR</name>
<comment type="caution">
    <text evidence="1">The sequence shown here is derived from an EMBL/GenBank/DDBJ whole genome shotgun (WGS) entry which is preliminary data.</text>
</comment>
<gene>
    <name evidence="1" type="ORF">B0H16DRAFT_1474442</name>
</gene>
<organism evidence="1 2">
    <name type="scientific">Mycena metata</name>
    <dbReference type="NCBI Taxonomy" id="1033252"/>
    <lineage>
        <taxon>Eukaryota</taxon>
        <taxon>Fungi</taxon>
        <taxon>Dikarya</taxon>
        <taxon>Basidiomycota</taxon>
        <taxon>Agaricomycotina</taxon>
        <taxon>Agaricomycetes</taxon>
        <taxon>Agaricomycetidae</taxon>
        <taxon>Agaricales</taxon>
        <taxon>Marasmiineae</taxon>
        <taxon>Mycenaceae</taxon>
        <taxon>Mycena</taxon>
    </lineage>
</organism>